<dbReference type="GO" id="GO:0005886">
    <property type="term" value="C:plasma membrane"/>
    <property type="evidence" value="ECO:0007669"/>
    <property type="project" value="TreeGrafter"/>
</dbReference>
<dbReference type="InterPro" id="IPR044880">
    <property type="entry name" value="NCX_ion-bd_dom_sf"/>
</dbReference>
<feature type="non-terminal residue" evidence="1">
    <location>
        <position position="1"/>
    </location>
</feature>
<proteinExistence type="predicted"/>
<name>A0A7R8WND7_9CRUS</name>
<dbReference type="GO" id="GO:0006816">
    <property type="term" value="P:calcium ion transport"/>
    <property type="evidence" value="ECO:0007669"/>
    <property type="project" value="UniProtKB-KW"/>
</dbReference>
<accession>A0A7R8WND7</accession>
<protein>
    <recommendedName>
        <fullName evidence="2">DUF808 domain-containing protein</fullName>
    </recommendedName>
</protein>
<dbReference type="PANTHER" id="PTHR30503">
    <property type="entry name" value="INNER MEMBRANE PROTEIN YEDI"/>
    <property type="match status" value="1"/>
</dbReference>
<dbReference type="GO" id="GO:0015297">
    <property type="term" value="F:antiporter activity"/>
    <property type="evidence" value="ECO:0007669"/>
    <property type="project" value="UniProtKB-KW"/>
</dbReference>
<gene>
    <name evidence="1" type="ORF">CTOB1V02_LOCUS12852</name>
</gene>
<evidence type="ECO:0000313" key="1">
    <source>
        <dbReference type="EMBL" id="CAD7235036.1"/>
    </source>
</evidence>
<dbReference type="OrthoDB" id="6377361at2759"/>
<dbReference type="PANTHER" id="PTHR30503:SF3">
    <property type="entry name" value="INNER MEMBRANE PROTEIN YEDI"/>
    <property type="match status" value="1"/>
</dbReference>
<dbReference type="Gene3D" id="1.20.1420.30">
    <property type="entry name" value="NCX, central ion-binding region"/>
    <property type="match status" value="1"/>
</dbReference>
<organism evidence="1">
    <name type="scientific">Cyprideis torosa</name>
    <dbReference type="NCBI Taxonomy" id="163714"/>
    <lineage>
        <taxon>Eukaryota</taxon>
        <taxon>Metazoa</taxon>
        <taxon>Ecdysozoa</taxon>
        <taxon>Arthropoda</taxon>
        <taxon>Crustacea</taxon>
        <taxon>Oligostraca</taxon>
        <taxon>Ostracoda</taxon>
        <taxon>Podocopa</taxon>
        <taxon>Podocopida</taxon>
        <taxon>Cytherocopina</taxon>
        <taxon>Cytheroidea</taxon>
        <taxon>Cytherideidae</taxon>
        <taxon>Cyprideis</taxon>
    </lineage>
</organism>
<dbReference type="InterPro" id="IPR008526">
    <property type="entry name" value="YedI"/>
</dbReference>
<dbReference type="AlphaFoldDB" id="A0A7R8WND7"/>
<reference evidence="1" key="1">
    <citation type="submission" date="2020-11" db="EMBL/GenBank/DDBJ databases">
        <authorList>
            <person name="Tran Van P."/>
        </authorList>
    </citation>
    <scope>NUCLEOTIDE SEQUENCE</scope>
</reference>
<dbReference type="EMBL" id="OB670909">
    <property type="protein sequence ID" value="CAD7235036.1"/>
    <property type="molecule type" value="Genomic_DNA"/>
</dbReference>
<evidence type="ECO:0008006" key="2">
    <source>
        <dbReference type="Google" id="ProtNLM"/>
    </source>
</evidence>
<sequence length="409" mass="43201">MIYIFVIATDGIKSEDIAPTSQTHVPSKKIFALIVLGSSCLFLGAKWVVDGAVHLATNIGMNETFIGLTILALGTSLPELVTAVKSALRKDTDIAVGNAIGSNIFNLLWILSISAVIRPLPFNVASNTDILMVIGSASLILVALIIGRSNTTMASGFFALLDDVATLMEDVAAMSKIATKKTAGILGDDLAVNAEKASGFIASREIPVLWAITKGSFLNKLIILPLAFLLSAFAPWVVTAILLIGAVYLAYEGAEKIYEFFVPHAHENTDVNMATLSKSEFLALEKEKIKAAVVTDFILSVEIVIIALGTVLTQPILTQIIVVSFIALIATVGVYGIVALIVRMDDIGLKLISLNDSEKSISNFIGNLLVNALPKVIKSLSVIGTIALLLVAGGEFIAGLIIGALALML</sequence>
<dbReference type="Pfam" id="PF05661">
    <property type="entry name" value="DUF808"/>
    <property type="match status" value="1"/>
</dbReference>